<keyword evidence="3" id="KW-0804">Transcription</keyword>
<feature type="non-terminal residue" evidence="5">
    <location>
        <position position="1"/>
    </location>
</feature>
<feature type="domain" description="RNA polymerase sigma factor 70 region 4 type 2" evidence="4">
    <location>
        <begin position="8"/>
        <end position="53"/>
    </location>
</feature>
<evidence type="ECO:0000313" key="5">
    <source>
        <dbReference type="EMBL" id="PTB88248.1"/>
    </source>
</evidence>
<dbReference type="GO" id="GO:0006352">
    <property type="term" value="P:DNA-templated transcription initiation"/>
    <property type="evidence" value="ECO:0007669"/>
    <property type="project" value="InterPro"/>
</dbReference>
<dbReference type="GO" id="GO:0003677">
    <property type="term" value="F:DNA binding"/>
    <property type="evidence" value="ECO:0007669"/>
    <property type="project" value="InterPro"/>
</dbReference>
<dbReference type="AlphaFoldDB" id="A0A6N4DGT5"/>
<dbReference type="InterPro" id="IPR013249">
    <property type="entry name" value="RNA_pol_sigma70_r4_t2"/>
</dbReference>
<dbReference type="Pfam" id="PF08281">
    <property type="entry name" value="Sigma70_r4_2"/>
    <property type="match status" value="1"/>
</dbReference>
<protein>
    <submittedName>
        <fullName evidence="5">RNA polymerase subunit sigma</fullName>
    </submittedName>
</protein>
<evidence type="ECO:0000313" key="6">
    <source>
        <dbReference type="Proteomes" id="UP000241514"/>
    </source>
</evidence>
<dbReference type="InterPro" id="IPR013324">
    <property type="entry name" value="RNA_pol_sigma_r3/r4-like"/>
</dbReference>
<dbReference type="InterPro" id="IPR039425">
    <property type="entry name" value="RNA_pol_sigma-70-like"/>
</dbReference>
<dbReference type="Proteomes" id="UP000241514">
    <property type="component" value="Unassembled WGS sequence"/>
</dbReference>
<evidence type="ECO:0000256" key="1">
    <source>
        <dbReference type="ARBA" id="ARBA00023015"/>
    </source>
</evidence>
<proteinExistence type="predicted"/>
<dbReference type="EMBL" id="PYVG01000094">
    <property type="protein sequence ID" value="PTB88248.1"/>
    <property type="molecule type" value="Genomic_DNA"/>
</dbReference>
<dbReference type="InterPro" id="IPR036388">
    <property type="entry name" value="WH-like_DNA-bd_sf"/>
</dbReference>
<dbReference type="SUPFAM" id="SSF88659">
    <property type="entry name" value="Sigma3 and sigma4 domains of RNA polymerase sigma factors"/>
    <property type="match status" value="1"/>
</dbReference>
<dbReference type="PANTHER" id="PTHR43133:SF62">
    <property type="entry name" value="RNA POLYMERASE SIGMA FACTOR SIGZ"/>
    <property type="match status" value="1"/>
</dbReference>
<gene>
    <name evidence="5" type="ORF">C9928_06715</name>
</gene>
<comment type="caution">
    <text evidence="5">The sequence shown here is derived from an EMBL/GenBank/DDBJ whole genome shotgun (WGS) entry which is preliminary data.</text>
</comment>
<keyword evidence="1" id="KW-0805">Transcription regulation</keyword>
<dbReference type="PANTHER" id="PTHR43133">
    <property type="entry name" value="RNA POLYMERASE ECF-TYPE SIGMA FACTO"/>
    <property type="match status" value="1"/>
</dbReference>
<dbReference type="Gene3D" id="1.10.10.10">
    <property type="entry name" value="Winged helix-like DNA-binding domain superfamily/Winged helix DNA-binding domain"/>
    <property type="match status" value="1"/>
</dbReference>
<organism evidence="5 6">
    <name type="scientific">Pseudidiomarina aestuarii</name>
    <dbReference type="NCBI Taxonomy" id="624146"/>
    <lineage>
        <taxon>Bacteria</taxon>
        <taxon>Pseudomonadati</taxon>
        <taxon>Pseudomonadota</taxon>
        <taxon>Gammaproteobacteria</taxon>
        <taxon>Alteromonadales</taxon>
        <taxon>Idiomarinaceae</taxon>
        <taxon>Pseudidiomarina</taxon>
    </lineage>
</organism>
<keyword evidence="2" id="KW-0731">Sigma factor</keyword>
<dbReference type="CDD" id="cd06171">
    <property type="entry name" value="Sigma70_r4"/>
    <property type="match status" value="1"/>
</dbReference>
<evidence type="ECO:0000256" key="2">
    <source>
        <dbReference type="ARBA" id="ARBA00023082"/>
    </source>
</evidence>
<reference evidence="5 6" key="1">
    <citation type="submission" date="2018-03" db="EMBL/GenBank/DDBJ databases">
        <title>Cross-interface Injection: A General Nanoliter Liquid Handling Method Applied to Single Cells Genome Amplification Automated Nanoliter Liquid Handling Applied to Single Cell Multiple Displacement Amplification.</title>
        <authorList>
            <person name="Yun J."/>
            <person name="Xu P."/>
            <person name="Xu J."/>
            <person name="Dai X."/>
            <person name="Wang Y."/>
            <person name="Zheng X."/>
            <person name="Cao C."/>
            <person name="Yi Q."/>
            <person name="Zhu Y."/>
            <person name="Wang L."/>
            <person name="Dong Z."/>
            <person name="Huang Y."/>
            <person name="Huang L."/>
            <person name="Du W."/>
        </authorList>
    </citation>
    <scope>NUCLEOTIDE SEQUENCE [LARGE SCALE GENOMIC DNA]</scope>
    <source>
        <strain evidence="5 6">A9-4</strain>
    </source>
</reference>
<evidence type="ECO:0000259" key="4">
    <source>
        <dbReference type="Pfam" id="PF08281"/>
    </source>
</evidence>
<name>A0A6N4DGT5_9GAMM</name>
<sequence>QQLAVYCESLPIAQKEVVELIYIEGKSQQEVADALEIPLGTVKSRTRLALQKLKELIKTDD</sequence>
<evidence type="ECO:0000256" key="3">
    <source>
        <dbReference type="ARBA" id="ARBA00023163"/>
    </source>
</evidence>
<accession>A0A6N4DGT5</accession>
<dbReference type="GO" id="GO:0016987">
    <property type="term" value="F:sigma factor activity"/>
    <property type="evidence" value="ECO:0007669"/>
    <property type="project" value="UniProtKB-KW"/>
</dbReference>